<reference evidence="1 2" key="1">
    <citation type="journal article" date="2019" name="Commun. Biol.">
        <title>The bagworm genome reveals a unique fibroin gene that provides high tensile strength.</title>
        <authorList>
            <person name="Kono N."/>
            <person name="Nakamura H."/>
            <person name="Ohtoshi R."/>
            <person name="Tomita M."/>
            <person name="Numata K."/>
            <person name="Arakawa K."/>
        </authorList>
    </citation>
    <scope>NUCLEOTIDE SEQUENCE [LARGE SCALE GENOMIC DNA]</scope>
</reference>
<gene>
    <name evidence="1" type="ORF">EVAR_59691_1</name>
</gene>
<dbReference type="EMBL" id="BGZK01001504">
    <property type="protein sequence ID" value="GBP81298.1"/>
    <property type="molecule type" value="Genomic_DNA"/>
</dbReference>
<name>A0A4C1YYZ5_EUMVA</name>
<protein>
    <submittedName>
        <fullName evidence="1">Uncharacterized protein</fullName>
    </submittedName>
</protein>
<sequence>MVLMCECRAPAVTDRRSAYRMASQTVCRDALGRHDIVPGASHVDATESSEPQGYLVSAVRILTNIPRLVLKLVNIFEG</sequence>
<dbReference type="OrthoDB" id="447953at2759"/>
<dbReference type="AlphaFoldDB" id="A0A4C1YYZ5"/>
<keyword evidence="2" id="KW-1185">Reference proteome</keyword>
<accession>A0A4C1YYZ5</accession>
<comment type="caution">
    <text evidence="1">The sequence shown here is derived from an EMBL/GenBank/DDBJ whole genome shotgun (WGS) entry which is preliminary data.</text>
</comment>
<evidence type="ECO:0000313" key="1">
    <source>
        <dbReference type="EMBL" id="GBP81298.1"/>
    </source>
</evidence>
<dbReference type="Proteomes" id="UP000299102">
    <property type="component" value="Unassembled WGS sequence"/>
</dbReference>
<proteinExistence type="predicted"/>
<evidence type="ECO:0000313" key="2">
    <source>
        <dbReference type="Proteomes" id="UP000299102"/>
    </source>
</evidence>
<organism evidence="1 2">
    <name type="scientific">Eumeta variegata</name>
    <name type="common">Bagworm moth</name>
    <name type="synonym">Eumeta japonica</name>
    <dbReference type="NCBI Taxonomy" id="151549"/>
    <lineage>
        <taxon>Eukaryota</taxon>
        <taxon>Metazoa</taxon>
        <taxon>Ecdysozoa</taxon>
        <taxon>Arthropoda</taxon>
        <taxon>Hexapoda</taxon>
        <taxon>Insecta</taxon>
        <taxon>Pterygota</taxon>
        <taxon>Neoptera</taxon>
        <taxon>Endopterygota</taxon>
        <taxon>Lepidoptera</taxon>
        <taxon>Glossata</taxon>
        <taxon>Ditrysia</taxon>
        <taxon>Tineoidea</taxon>
        <taxon>Psychidae</taxon>
        <taxon>Oiketicinae</taxon>
        <taxon>Eumeta</taxon>
    </lineage>
</organism>